<dbReference type="PANTHER" id="PTHR45945">
    <property type="entry name" value="REGULATOR OF G-PROTEIN SIGNALING LOCO"/>
    <property type="match status" value="1"/>
</dbReference>
<dbReference type="InterPro" id="IPR024066">
    <property type="entry name" value="RGS_subdom1/3"/>
</dbReference>
<dbReference type="CDD" id="cd08706">
    <property type="entry name" value="RGS_R12-like"/>
    <property type="match status" value="1"/>
</dbReference>
<dbReference type="SMART" id="SM00315">
    <property type="entry name" value="RGS"/>
    <property type="match status" value="1"/>
</dbReference>
<feature type="compositionally biased region" description="Polar residues" evidence="2">
    <location>
        <begin position="607"/>
        <end position="626"/>
    </location>
</feature>
<dbReference type="GeneTree" id="ENSGT00940000166254"/>
<evidence type="ECO:0000259" key="4">
    <source>
        <dbReference type="PROSITE" id="PS50898"/>
    </source>
</evidence>
<dbReference type="InterPro" id="IPR003116">
    <property type="entry name" value="RBD_dom"/>
</dbReference>
<dbReference type="Proteomes" id="UP000694397">
    <property type="component" value="Chromosome 13"/>
</dbReference>
<reference evidence="5" key="3">
    <citation type="submission" date="2025-09" db="UniProtKB">
        <authorList>
            <consortium name="Ensembl"/>
        </authorList>
    </citation>
    <scope>IDENTIFICATION</scope>
</reference>
<evidence type="ECO:0000256" key="1">
    <source>
        <dbReference type="ARBA" id="ARBA00022468"/>
    </source>
</evidence>
<dbReference type="SMART" id="SM00455">
    <property type="entry name" value="RBD"/>
    <property type="match status" value="2"/>
</dbReference>
<feature type="compositionally biased region" description="Low complexity" evidence="2">
    <location>
        <begin position="189"/>
        <end position="204"/>
    </location>
</feature>
<dbReference type="InterPro" id="IPR046993">
    <property type="entry name" value="RBD2_RGS14"/>
</dbReference>
<dbReference type="GO" id="GO:0005096">
    <property type="term" value="F:GTPase activator activity"/>
    <property type="evidence" value="ECO:0007669"/>
    <property type="project" value="UniProtKB-KW"/>
</dbReference>
<dbReference type="GO" id="GO:0007165">
    <property type="term" value="P:signal transduction"/>
    <property type="evidence" value="ECO:0007669"/>
    <property type="project" value="InterPro"/>
</dbReference>
<dbReference type="InterPro" id="IPR029071">
    <property type="entry name" value="Ubiquitin-like_domsf"/>
</dbReference>
<evidence type="ECO:0000313" key="5">
    <source>
        <dbReference type="Ensembl" id="ENSSFOP00015023344.2"/>
    </source>
</evidence>
<sequence length="634" mass="68878">MSKSMKTLGAPVGQMQGLAVSDGELNMAEPEGRGSSHSLNSNSCLSGVQRSNSGVGKVASWAVSFERLLEDPTGVHYFTAFLKSEVSAENILFWQACEKFRKIPANKKEELIKEARSIYDAYLSSSASHAINIDDTARTNECDLEDPNPEMFSKAQQQIFKLMKFDSYARFVRSPLYQSCMLADVEGRPLPGSKSPVPPKGSTGDSQSPTDGKKKKKVKPGKSFPFDVEDGSDRKKGTPEGKSARDKRQEKRGSWGAELTEHSKNMCRYESQCSVRSTGSMELSSSYSRTENGSSSPREREPGRAERYCCVFLPDGTASLAPARPGQAVREMLSGLCEKRGFSLNDVVIYLQGKEKPLSLDQDSSVLRDQQVSLELRVKFTLEVAFTGKAVGIMAKSSKTLQESLSAVLQKHNLRPQDAVITMNGKKEPLNMSMNVFSLANKKLQLDRANGPDHSNIYKSRVRTAVFQERPPGTVETCDAIPPLASTITINCRTTNTAAMKNCDMDGLIDLLSRAQCQVDDQRGLLTKEQLVIPDFLQLPQDKSDGGEPEAEADPNLPPPIKQVSGEEPPTTPTIKVTPPGLESFAEPGSADSADGAVCVGAELQMGTDTPTSLSTTPAGSPSTRPNVARETMV</sequence>
<dbReference type="Ensembl" id="ENSSFOT00015023600.2">
    <property type="protein sequence ID" value="ENSSFOP00015023344.2"/>
    <property type="gene ID" value="ENSSFOG00015015016.2"/>
</dbReference>
<dbReference type="PROSITE" id="PS50898">
    <property type="entry name" value="RBD"/>
    <property type="match status" value="2"/>
</dbReference>
<accession>A0A8C9RZN9</accession>
<dbReference type="PANTHER" id="PTHR45945:SF2">
    <property type="entry name" value="REGULATOR OF G-PROTEIN SIGNALING 14"/>
    <property type="match status" value="1"/>
</dbReference>
<proteinExistence type="predicted"/>
<name>A0A8C9RZN9_SCLFO</name>
<gene>
    <name evidence="5" type="primary">rgs14b</name>
</gene>
<dbReference type="Gene3D" id="1.10.167.10">
    <property type="entry name" value="Regulator of G-protein Signalling 4, domain 2"/>
    <property type="match status" value="1"/>
</dbReference>
<feature type="region of interest" description="Disordered" evidence="2">
    <location>
        <begin position="188"/>
        <end position="259"/>
    </location>
</feature>
<evidence type="ECO:0000259" key="3">
    <source>
        <dbReference type="PROSITE" id="PS50132"/>
    </source>
</evidence>
<dbReference type="SUPFAM" id="SSF54236">
    <property type="entry name" value="Ubiquitin-like"/>
    <property type="match status" value="2"/>
</dbReference>
<feature type="region of interest" description="Disordered" evidence="2">
    <location>
        <begin position="278"/>
        <end position="302"/>
    </location>
</feature>
<dbReference type="Gene3D" id="1.10.196.10">
    <property type="match status" value="1"/>
</dbReference>
<feature type="domain" description="RGS" evidence="3">
    <location>
        <begin position="64"/>
        <end position="181"/>
    </location>
</feature>
<protein>
    <submittedName>
        <fullName evidence="5">Regulator of G protein signaling 14a</fullName>
    </submittedName>
</protein>
<feature type="compositionally biased region" description="Polar residues" evidence="2">
    <location>
        <begin position="278"/>
        <end position="296"/>
    </location>
</feature>
<dbReference type="Gene3D" id="3.10.20.90">
    <property type="entry name" value="Phosphatidylinositol 3-kinase Catalytic Subunit, Chain A, domain 1"/>
    <property type="match status" value="2"/>
</dbReference>
<dbReference type="GO" id="GO:0051301">
    <property type="term" value="P:cell division"/>
    <property type="evidence" value="ECO:0007669"/>
    <property type="project" value="TreeGrafter"/>
</dbReference>
<keyword evidence="1" id="KW-0343">GTPase activation</keyword>
<dbReference type="SUPFAM" id="SSF48097">
    <property type="entry name" value="Regulator of G-protein signaling, RGS"/>
    <property type="match status" value="1"/>
</dbReference>
<dbReference type="GO" id="GO:0008277">
    <property type="term" value="P:regulation of G protein-coupled receptor signaling pathway"/>
    <property type="evidence" value="ECO:0007669"/>
    <property type="project" value="TreeGrafter"/>
</dbReference>
<feature type="domain" description="RBD" evidence="4">
    <location>
        <begin position="379"/>
        <end position="449"/>
    </location>
</feature>
<dbReference type="InterPro" id="IPR016137">
    <property type="entry name" value="RGS"/>
</dbReference>
<evidence type="ECO:0000256" key="2">
    <source>
        <dbReference type="SAM" id="MobiDB-lite"/>
    </source>
</evidence>
<reference evidence="5" key="2">
    <citation type="submission" date="2025-08" db="UniProtKB">
        <authorList>
            <consortium name="Ensembl"/>
        </authorList>
    </citation>
    <scope>IDENTIFICATION</scope>
</reference>
<dbReference type="GO" id="GO:0005886">
    <property type="term" value="C:plasma membrane"/>
    <property type="evidence" value="ECO:0007669"/>
    <property type="project" value="TreeGrafter"/>
</dbReference>
<dbReference type="CDD" id="cd17139">
    <property type="entry name" value="RBD2_RGS14"/>
    <property type="match status" value="1"/>
</dbReference>
<dbReference type="Pfam" id="PF00615">
    <property type="entry name" value="RGS"/>
    <property type="match status" value="1"/>
</dbReference>
<dbReference type="AlphaFoldDB" id="A0A8C9RZN9"/>
<feature type="region of interest" description="Disordered" evidence="2">
    <location>
        <begin position="539"/>
        <end position="634"/>
    </location>
</feature>
<dbReference type="GO" id="GO:0007051">
    <property type="term" value="P:spindle organization"/>
    <property type="evidence" value="ECO:0007669"/>
    <property type="project" value="TreeGrafter"/>
</dbReference>
<evidence type="ECO:0000313" key="6">
    <source>
        <dbReference type="Proteomes" id="UP000694397"/>
    </source>
</evidence>
<dbReference type="GO" id="GO:0005737">
    <property type="term" value="C:cytoplasm"/>
    <property type="evidence" value="ECO:0007669"/>
    <property type="project" value="TreeGrafter"/>
</dbReference>
<dbReference type="InterPro" id="IPR036305">
    <property type="entry name" value="RGS_sf"/>
</dbReference>
<dbReference type="FunFam" id="1.10.167.10:FF:000001">
    <property type="entry name" value="Putative regulator of g-protein signaling 12"/>
    <property type="match status" value="1"/>
</dbReference>
<dbReference type="InterPro" id="IPR044926">
    <property type="entry name" value="RGS_subdomain_2"/>
</dbReference>
<dbReference type="Pfam" id="PF02196">
    <property type="entry name" value="RBD"/>
    <property type="match status" value="1"/>
</dbReference>
<organism evidence="5 6">
    <name type="scientific">Scleropages formosus</name>
    <name type="common">Asian bonytongue</name>
    <name type="synonym">Osteoglossum formosum</name>
    <dbReference type="NCBI Taxonomy" id="113540"/>
    <lineage>
        <taxon>Eukaryota</taxon>
        <taxon>Metazoa</taxon>
        <taxon>Chordata</taxon>
        <taxon>Craniata</taxon>
        <taxon>Vertebrata</taxon>
        <taxon>Euteleostomi</taxon>
        <taxon>Actinopterygii</taxon>
        <taxon>Neopterygii</taxon>
        <taxon>Teleostei</taxon>
        <taxon>Osteoglossocephala</taxon>
        <taxon>Osteoglossomorpha</taxon>
        <taxon>Osteoglossiformes</taxon>
        <taxon>Osteoglossidae</taxon>
        <taxon>Scleropages</taxon>
    </lineage>
</organism>
<feature type="domain" description="RBD" evidence="4">
    <location>
        <begin position="307"/>
        <end position="377"/>
    </location>
</feature>
<dbReference type="PRINTS" id="PR01301">
    <property type="entry name" value="RGSPROTEIN"/>
</dbReference>
<feature type="compositionally biased region" description="Basic and acidic residues" evidence="2">
    <location>
        <begin position="231"/>
        <end position="259"/>
    </location>
</feature>
<dbReference type="PROSITE" id="PS50132">
    <property type="entry name" value="RGS"/>
    <property type="match status" value="1"/>
</dbReference>
<reference evidence="5 6" key="1">
    <citation type="submission" date="2019-04" db="EMBL/GenBank/DDBJ databases">
        <authorList>
            <consortium name="Wellcome Sanger Institute Data Sharing"/>
        </authorList>
    </citation>
    <scope>NUCLEOTIDE SEQUENCE [LARGE SCALE GENOMIC DNA]</scope>
</reference>
<dbReference type="InterPro" id="IPR046995">
    <property type="entry name" value="RGS10/12/14-like"/>
</dbReference>
<dbReference type="OrthoDB" id="196547at2759"/>
<dbReference type="GO" id="GO:0005634">
    <property type="term" value="C:nucleus"/>
    <property type="evidence" value="ECO:0007669"/>
    <property type="project" value="TreeGrafter"/>
</dbReference>
<keyword evidence="6" id="KW-1185">Reference proteome</keyword>